<evidence type="ECO:0000256" key="2">
    <source>
        <dbReference type="ARBA" id="ARBA00022771"/>
    </source>
</evidence>
<feature type="compositionally biased region" description="Basic and acidic residues" evidence="7">
    <location>
        <begin position="214"/>
        <end position="230"/>
    </location>
</feature>
<evidence type="ECO:0000259" key="8">
    <source>
        <dbReference type="PROSITE" id="PS50950"/>
    </source>
</evidence>
<dbReference type="InterPro" id="IPR012934">
    <property type="entry name" value="Znf_AD"/>
</dbReference>
<dbReference type="SMART" id="SM00868">
    <property type="entry name" value="zf-AD"/>
    <property type="match status" value="1"/>
</dbReference>
<dbReference type="EMBL" id="GFDL01011574">
    <property type="protein sequence ID" value="JAV23471.1"/>
    <property type="molecule type" value="Transcribed_RNA"/>
</dbReference>
<evidence type="ECO:0000256" key="3">
    <source>
        <dbReference type="ARBA" id="ARBA00022833"/>
    </source>
</evidence>
<keyword evidence="3 6" id="KW-0862">Zinc</keyword>
<dbReference type="GO" id="GO:0008270">
    <property type="term" value="F:zinc ion binding"/>
    <property type="evidence" value="ECO:0007669"/>
    <property type="project" value="UniProtKB-UniRule"/>
</dbReference>
<evidence type="ECO:0000256" key="4">
    <source>
        <dbReference type="ARBA" id="ARBA00023125"/>
    </source>
</evidence>
<dbReference type="Pfam" id="PF07776">
    <property type="entry name" value="zf-AD"/>
    <property type="match status" value="1"/>
</dbReference>
<name>A0A1Q3F7C6_CULTA</name>
<dbReference type="AlphaFoldDB" id="A0A1Q3F7C6"/>
<keyword evidence="2 5" id="KW-0863">Zinc-finger</keyword>
<dbReference type="GO" id="GO:0003677">
    <property type="term" value="F:DNA binding"/>
    <property type="evidence" value="ECO:0007669"/>
    <property type="project" value="UniProtKB-UniRule"/>
</dbReference>
<feature type="domain" description="THAP-type" evidence="8">
    <location>
        <begin position="3"/>
        <end position="80"/>
    </location>
</feature>
<evidence type="ECO:0000256" key="7">
    <source>
        <dbReference type="SAM" id="MobiDB-lite"/>
    </source>
</evidence>
<feature type="binding site" evidence="6">
    <location>
        <position position="134"/>
    </location>
    <ligand>
        <name>Zn(2+)</name>
        <dbReference type="ChEBI" id="CHEBI:29105"/>
    </ligand>
</feature>
<evidence type="ECO:0000256" key="5">
    <source>
        <dbReference type="PROSITE-ProRule" id="PRU00309"/>
    </source>
</evidence>
<feature type="binding site" evidence="6">
    <location>
        <position position="91"/>
    </location>
    <ligand>
        <name>Zn(2+)</name>
        <dbReference type="ChEBI" id="CHEBI:29105"/>
    </ligand>
</feature>
<keyword evidence="4 5" id="KW-0238">DNA-binding</keyword>
<feature type="compositionally biased region" description="Basic residues" evidence="7">
    <location>
        <begin position="287"/>
        <end position="296"/>
    </location>
</feature>
<proteinExistence type="predicted"/>
<dbReference type="SUPFAM" id="SSF57716">
    <property type="entry name" value="Glucocorticoid receptor-like (DNA-binding domain)"/>
    <property type="match status" value="1"/>
</dbReference>
<dbReference type="GO" id="GO:0005634">
    <property type="term" value="C:nucleus"/>
    <property type="evidence" value="ECO:0007669"/>
    <property type="project" value="InterPro"/>
</dbReference>
<protein>
    <submittedName>
        <fullName evidence="10">Uncharacterized protein</fullName>
    </submittedName>
</protein>
<feature type="compositionally biased region" description="Low complexity" evidence="7">
    <location>
        <begin position="257"/>
        <end position="270"/>
    </location>
</feature>
<evidence type="ECO:0000256" key="6">
    <source>
        <dbReference type="PROSITE-ProRule" id="PRU01263"/>
    </source>
</evidence>
<dbReference type="PROSITE" id="PS50950">
    <property type="entry name" value="ZF_THAP"/>
    <property type="match status" value="1"/>
</dbReference>
<sequence length="296" mass="33350">MAKPQNCSARTCSNQIGPSDQCFPFPSGTRGITWQELLLGMVNRNTGSLIVCSSHFSEKQFVRGRNGQLQLGKHALPDVNVLSSGNECRFCMEPSKINMYPLFTQHPEVPSLEDIERTVNIRIRPQDGLPELACATCMSKIRYIKRIQDQFQESDRKLRVRLGLTKTERPEPDEEPTMEEEYLVEKEAEQDNFLLTADQLTIVEGAQEEIETSETAREESVQEAPVKSEEQSEGVLLFSGDIQESTDNNGEYDMTELALAADSDDAANGNDSDETEQKNGNPYKPFRYSKRARRGD</sequence>
<accession>A0A1Q3F7C6</accession>
<organism evidence="10">
    <name type="scientific">Culex tarsalis</name>
    <name type="common">Encephalitis mosquito</name>
    <dbReference type="NCBI Taxonomy" id="7177"/>
    <lineage>
        <taxon>Eukaryota</taxon>
        <taxon>Metazoa</taxon>
        <taxon>Ecdysozoa</taxon>
        <taxon>Arthropoda</taxon>
        <taxon>Hexapoda</taxon>
        <taxon>Insecta</taxon>
        <taxon>Pterygota</taxon>
        <taxon>Neoptera</taxon>
        <taxon>Endopterygota</taxon>
        <taxon>Diptera</taxon>
        <taxon>Nematocera</taxon>
        <taxon>Culicoidea</taxon>
        <taxon>Culicidae</taxon>
        <taxon>Culicinae</taxon>
        <taxon>Culicini</taxon>
        <taxon>Culex</taxon>
        <taxon>Culex</taxon>
    </lineage>
</organism>
<dbReference type="InterPro" id="IPR006612">
    <property type="entry name" value="THAP_Znf"/>
</dbReference>
<evidence type="ECO:0000256" key="1">
    <source>
        <dbReference type="ARBA" id="ARBA00022723"/>
    </source>
</evidence>
<evidence type="ECO:0000313" key="10">
    <source>
        <dbReference type="EMBL" id="JAV23471.1"/>
    </source>
</evidence>
<dbReference type="PROSITE" id="PS51915">
    <property type="entry name" value="ZAD"/>
    <property type="match status" value="1"/>
</dbReference>
<feature type="domain" description="ZAD" evidence="9">
    <location>
        <begin position="86"/>
        <end position="161"/>
    </location>
</feature>
<feature type="binding site" evidence="6">
    <location>
        <position position="137"/>
    </location>
    <ligand>
        <name>Zn(2+)</name>
        <dbReference type="ChEBI" id="CHEBI:29105"/>
    </ligand>
</feature>
<reference evidence="10" key="1">
    <citation type="submission" date="2017-01" db="EMBL/GenBank/DDBJ databases">
        <title>A deep insight into the sialotranscriptome of adult male and female Cluex tarsalis mosquitoes.</title>
        <authorList>
            <person name="Ribeiro J.M."/>
            <person name="Moreira F."/>
            <person name="Bernard K.A."/>
            <person name="Calvo E."/>
        </authorList>
    </citation>
    <scope>NUCLEOTIDE SEQUENCE</scope>
    <source>
        <strain evidence="10">Kern County</strain>
        <tissue evidence="10">Salivary glands</tissue>
    </source>
</reference>
<feature type="binding site" evidence="6">
    <location>
        <position position="88"/>
    </location>
    <ligand>
        <name>Zn(2+)</name>
        <dbReference type="ChEBI" id="CHEBI:29105"/>
    </ligand>
</feature>
<keyword evidence="1 6" id="KW-0479">Metal-binding</keyword>
<feature type="region of interest" description="Disordered" evidence="7">
    <location>
        <begin position="208"/>
        <end position="296"/>
    </location>
</feature>
<evidence type="ECO:0000259" key="9">
    <source>
        <dbReference type="PROSITE" id="PS51915"/>
    </source>
</evidence>